<keyword evidence="9" id="KW-0131">Cell cycle</keyword>
<dbReference type="InterPro" id="IPR048343">
    <property type="entry name" value="ZW10_C"/>
</dbReference>
<evidence type="ECO:0000256" key="3">
    <source>
        <dbReference type="ARBA" id="ARBA00006245"/>
    </source>
</evidence>
<dbReference type="Pfam" id="PF06248">
    <property type="entry name" value="Zw10_N"/>
    <property type="match status" value="1"/>
</dbReference>
<comment type="similarity">
    <text evidence="3">Belongs to the ZW10 family.</text>
</comment>
<dbReference type="AlphaFoldDB" id="A0AAP0JFF2"/>
<dbReference type="GO" id="GO:1990423">
    <property type="term" value="C:RZZ complex"/>
    <property type="evidence" value="ECO:0007669"/>
    <property type="project" value="TreeGrafter"/>
</dbReference>
<evidence type="ECO:0000256" key="5">
    <source>
        <dbReference type="ARBA" id="ARBA00022490"/>
    </source>
</evidence>
<feature type="domain" description="Centromere/kinetochore protein zw10 middle" evidence="12">
    <location>
        <begin position="285"/>
        <end position="409"/>
    </location>
</feature>
<dbReference type="GO" id="GO:0007094">
    <property type="term" value="P:mitotic spindle assembly checkpoint signaling"/>
    <property type="evidence" value="ECO:0007669"/>
    <property type="project" value="TreeGrafter"/>
</dbReference>
<evidence type="ECO:0008006" key="17">
    <source>
        <dbReference type="Google" id="ProtNLM"/>
    </source>
</evidence>
<protein>
    <recommendedName>
        <fullName evidence="17">Centromere/kinetochore protein</fullName>
    </recommendedName>
</protein>
<dbReference type="Proteomes" id="UP001419268">
    <property type="component" value="Unassembled WGS sequence"/>
</dbReference>
<dbReference type="Pfam" id="PF22766">
    <property type="entry name" value="ZW10_C2"/>
    <property type="match status" value="1"/>
</dbReference>
<keyword evidence="10" id="KW-0137">Centromere</keyword>
<comment type="caution">
    <text evidence="15">The sequence shown here is derived from an EMBL/GenBank/DDBJ whole genome shotgun (WGS) entry which is preliminary data.</text>
</comment>
<keyword evidence="7" id="KW-0498">Mitosis</keyword>
<evidence type="ECO:0000256" key="1">
    <source>
        <dbReference type="ARBA" id="ARBA00004496"/>
    </source>
</evidence>
<evidence type="ECO:0000256" key="6">
    <source>
        <dbReference type="ARBA" id="ARBA00022618"/>
    </source>
</evidence>
<evidence type="ECO:0000256" key="7">
    <source>
        <dbReference type="ARBA" id="ARBA00022776"/>
    </source>
</evidence>
<evidence type="ECO:0000313" key="16">
    <source>
        <dbReference type="Proteomes" id="UP001419268"/>
    </source>
</evidence>
<dbReference type="Gene3D" id="1.10.357.150">
    <property type="match status" value="1"/>
</dbReference>
<dbReference type="InterPro" id="IPR048344">
    <property type="entry name" value="Zw10_middle"/>
</dbReference>
<dbReference type="PANTHER" id="PTHR12205:SF0">
    <property type="entry name" value="CENTROMERE_KINETOCHORE PROTEIN ZW10 HOMOLOG"/>
    <property type="match status" value="1"/>
</dbReference>
<evidence type="ECO:0000256" key="4">
    <source>
        <dbReference type="ARBA" id="ARBA00022454"/>
    </source>
</evidence>
<evidence type="ECO:0000259" key="13">
    <source>
        <dbReference type="Pfam" id="PF20666"/>
    </source>
</evidence>
<comment type="subcellular location">
    <subcellularLocation>
        <location evidence="2">Chromosome</location>
        <location evidence="2">Centromere</location>
        <location evidence="2">Kinetochore</location>
    </subcellularLocation>
    <subcellularLocation>
        <location evidence="1">Cytoplasm</location>
    </subcellularLocation>
</comment>
<evidence type="ECO:0000259" key="12">
    <source>
        <dbReference type="Pfam" id="PF20665"/>
    </source>
</evidence>
<keyword evidence="6" id="KW-0132">Cell division</keyword>
<dbReference type="Pfam" id="PF20666">
    <property type="entry name" value="ZW10_C"/>
    <property type="match status" value="1"/>
</dbReference>
<organism evidence="15 16">
    <name type="scientific">Stephania cephalantha</name>
    <dbReference type="NCBI Taxonomy" id="152367"/>
    <lineage>
        <taxon>Eukaryota</taxon>
        <taxon>Viridiplantae</taxon>
        <taxon>Streptophyta</taxon>
        <taxon>Embryophyta</taxon>
        <taxon>Tracheophyta</taxon>
        <taxon>Spermatophyta</taxon>
        <taxon>Magnoliopsida</taxon>
        <taxon>Ranunculales</taxon>
        <taxon>Menispermaceae</taxon>
        <taxon>Menispermoideae</taxon>
        <taxon>Cissampelideae</taxon>
        <taxon>Stephania</taxon>
    </lineage>
</organism>
<dbReference type="GO" id="GO:0005634">
    <property type="term" value="C:nucleus"/>
    <property type="evidence" value="ECO:0007669"/>
    <property type="project" value="InterPro"/>
</dbReference>
<keyword evidence="4" id="KW-0158">Chromosome</keyword>
<sequence length="754" mass="85670">MDVLFGSIDVRDLLSTQTLEPSSPLSAPDLRLLIDRLQLRSLQIKDKVRDYISSHRHDFSQIFAHSSTALSNADSTAADLAEALRLVSDRPIDVEIRDAIAEISSKRRELREKKEVLGFVQGVVSLVGRLREAREGLRSGRGSGWTALMRVRVRVRFRWCGEGVLDYGLAKNLWGKIVGEVDNGVVKWWMEAKVFEIGGVRLMGEIRLPNLFEDYIEIELVLQLVMMVIVDIADARLTETVDPGIKATIAQIYTPARSESQIQEMSRPAAGGDDGGAGFDLEGGGGSCRKVKAIDFYSGIIQIVEFVYKFICYQNSRWMQCFGRLAWPRTAELIISKFLSKAVPHDASKLAEFQMIINDTAEFESALKKIMFVSTDEKDQILSNYAQNVEVHFASRKKIEILAKARNMLSKCDFVIPPEYTRKGSPFKTQGAVEIFSKQTVDLLFLPERCVISKAALRLMELVHDTLKDVCLSTTRVAMKFYDAARDALLLYEAVVPIKLEKQLSSVNQVAILVHNDCLFLSKEILGLAFEFLSAFPSSMKEHAVFVDMAPRFHQMAKEILQKQIQLVFRNLKEAIDGANGFQNTHQMQQYESAKFSIDQIVFILEKVHIIWEPLLLPSTYRKSMCAVLDFVFSKMTEDILLLDDMAAEETLQLQRLIQMTLDSLSSLFESLLSIKKKEEAQIDAHVQLDIFIPSLSKFRNLSDEYEIPMNGITPTWNSQQKLTFFFTHRTYEILIEAIFLDIPWCKLCFMKIE</sequence>
<proteinExistence type="inferred from homology"/>
<feature type="domain" description="ZW10 C-terminal helical" evidence="14">
    <location>
        <begin position="597"/>
        <end position="753"/>
    </location>
</feature>
<evidence type="ECO:0000256" key="9">
    <source>
        <dbReference type="ARBA" id="ARBA00023306"/>
    </source>
</evidence>
<dbReference type="Pfam" id="PF20665">
    <property type="entry name" value="Zw10_middle"/>
    <property type="match status" value="1"/>
</dbReference>
<evidence type="ECO:0000256" key="2">
    <source>
        <dbReference type="ARBA" id="ARBA00004629"/>
    </source>
</evidence>
<keyword evidence="8" id="KW-0995">Kinetochore</keyword>
<accession>A0AAP0JFF2</accession>
<keyword evidence="16" id="KW-1185">Reference proteome</keyword>
<dbReference type="EMBL" id="JBBNAG010000005">
    <property type="protein sequence ID" value="KAK9133176.1"/>
    <property type="molecule type" value="Genomic_DNA"/>
</dbReference>
<evidence type="ECO:0000259" key="14">
    <source>
        <dbReference type="Pfam" id="PF22766"/>
    </source>
</evidence>
<dbReference type="InterPro" id="IPR055148">
    <property type="entry name" value="ZW10_C_2"/>
</dbReference>
<evidence type="ECO:0000313" key="15">
    <source>
        <dbReference type="EMBL" id="KAK9133176.1"/>
    </source>
</evidence>
<evidence type="ECO:0000256" key="10">
    <source>
        <dbReference type="ARBA" id="ARBA00023328"/>
    </source>
</evidence>
<feature type="domain" description="Centromere/kinetochore protein zw10 N-terminal" evidence="11">
    <location>
        <begin position="37"/>
        <end position="122"/>
    </location>
</feature>
<dbReference type="InterPro" id="IPR009361">
    <property type="entry name" value="Zw10_N"/>
</dbReference>
<dbReference type="GO" id="GO:0005737">
    <property type="term" value="C:cytoplasm"/>
    <property type="evidence" value="ECO:0007669"/>
    <property type="project" value="UniProtKB-SubCell"/>
</dbReference>
<gene>
    <name evidence="15" type="ORF">Scep_012704</name>
</gene>
<dbReference type="PANTHER" id="PTHR12205">
    <property type="entry name" value="CENTROMERE/KINETOCHORE PROTEIN ZW10"/>
    <property type="match status" value="1"/>
</dbReference>
<dbReference type="InterPro" id="IPR046362">
    <property type="entry name" value="Zw10/DSL1_C_sf"/>
</dbReference>
<name>A0AAP0JFF2_9MAGN</name>
<dbReference type="GO" id="GO:0006888">
    <property type="term" value="P:endoplasmic reticulum to Golgi vesicle-mediated transport"/>
    <property type="evidence" value="ECO:0007669"/>
    <property type="project" value="TreeGrafter"/>
</dbReference>
<evidence type="ECO:0000259" key="11">
    <source>
        <dbReference type="Pfam" id="PF06248"/>
    </source>
</evidence>
<feature type="domain" description="Centromere/kinetochore protein zw10 C-terminal" evidence="13">
    <location>
        <begin position="445"/>
        <end position="573"/>
    </location>
</feature>
<reference evidence="15 16" key="1">
    <citation type="submission" date="2024-01" db="EMBL/GenBank/DDBJ databases">
        <title>Genome assemblies of Stephania.</title>
        <authorList>
            <person name="Yang L."/>
        </authorList>
    </citation>
    <scope>NUCLEOTIDE SEQUENCE [LARGE SCALE GENOMIC DNA]</scope>
    <source>
        <strain evidence="15">JXDWG</strain>
        <tissue evidence="15">Leaf</tissue>
    </source>
</reference>
<evidence type="ECO:0000256" key="8">
    <source>
        <dbReference type="ARBA" id="ARBA00022838"/>
    </source>
</evidence>
<dbReference type="GO" id="GO:0051301">
    <property type="term" value="P:cell division"/>
    <property type="evidence" value="ECO:0007669"/>
    <property type="project" value="UniProtKB-KW"/>
</dbReference>
<keyword evidence="5" id="KW-0963">Cytoplasm</keyword>